<dbReference type="InterPro" id="IPR002104">
    <property type="entry name" value="Integrase_catalytic"/>
</dbReference>
<evidence type="ECO:0000313" key="4">
    <source>
        <dbReference type="Proteomes" id="UP001179361"/>
    </source>
</evidence>
<dbReference type="Gene3D" id="1.10.443.10">
    <property type="entry name" value="Intergrase catalytic core"/>
    <property type="match status" value="1"/>
</dbReference>
<dbReference type="InterPro" id="IPR013762">
    <property type="entry name" value="Integrase-like_cat_sf"/>
</dbReference>
<dbReference type="RefSeq" id="WP_231058829.1">
    <property type="nucleotide sequence ID" value="NZ_JAJNOC010000004.1"/>
</dbReference>
<comment type="caution">
    <text evidence="3">The sequence shown here is derived from an EMBL/GenBank/DDBJ whole genome shotgun (WGS) entry which is preliminary data.</text>
</comment>
<dbReference type="EMBL" id="JAJNOC010000004">
    <property type="protein sequence ID" value="MCD2517546.1"/>
    <property type="molecule type" value="Genomic_DNA"/>
</dbReference>
<name>A0ABS8Q9C6_9BURK</name>
<accession>A0ABS8Q9C6</accession>
<sequence length="146" mass="16576">MRKITRQAITDLGMEMPVGKRRKGRAEKFKLIEWSDELRAVIKEALSLQRTTSLYVFGNSEGQPYTVSGWNTNLRRLMAHAETKAKREGIAFERFTLKDMRPAAVTDRVEEGGGGETITNATGHSSDRMVRQVYDRRKTKAARATE</sequence>
<proteinExistence type="predicted"/>
<reference evidence="3" key="1">
    <citation type="submission" date="2021-11" db="EMBL/GenBank/DDBJ databases">
        <title>The complete genome of Massilia sp sp. G4R7.</title>
        <authorList>
            <person name="Liu L."/>
            <person name="Yue J."/>
            <person name="Yuan J."/>
            <person name="Yang F."/>
            <person name="Li L."/>
        </authorList>
    </citation>
    <scope>NUCLEOTIDE SEQUENCE</scope>
    <source>
        <strain evidence="3">G4R7</strain>
    </source>
</reference>
<gene>
    <name evidence="3" type="ORF">LQ564_14620</name>
</gene>
<evidence type="ECO:0000259" key="2">
    <source>
        <dbReference type="Pfam" id="PF00589"/>
    </source>
</evidence>
<evidence type="ECO:0000313" key="3">
    <source>
        <dbReference type="EMBL" id="MCD2517546.1"/>
    </source>
</evidence>
<organism evidence="3 4">
    <name type="scientific">Massilia phyllostachyos</name>
    <dbReference type="NCBI Taxonomy" id="2898585"/>
    <lineage>
        <taxon>Bacteria</taxon>
        <taxon>Pseudomonadati</taxon>
        <taxon>Pseudomonadota</taxon>
        <taxon>Betaproteobacteria</taxon>
        <taxon>Burkholderiales</taxon>
        <taxon>Oxalobacteraceae</taxon>
        <taxon>Telluria group</taxon>
        <taxon>Massilia</taxon>
    </lineage>
</organism>
<feature type="domain" description="Tyr recombinase" evidence="2">
    <location>
        <begin position="19"/>
        <end position="137"/>
    </location>
</feature>
<dbReference type="InterPro" id="IPR011010">
    <property type="entry name" value="DNA_brk_join_enz"/>
</dbReference>
<dbReference type="Proteomes" id="UP001179361">
    <property type="component" value="Unassembled WGS sequence"/>
</dbReference>
<evidence type="ECO:0000256" key="1">
    <source>
        <dbReference type="ARBA" id="ARBA00023172"/>
    </source>
</evidence>
<dbReference type="Pfam" id="PF00589">
    <property type="entry name" value="Phage_integrase"/>
    <property type="match status" value="1"/>
</dbReference>
<keyword evidence="4" id="KW-1185">Reference proteome</keyword>
<dbReference type="SUPFAM" id="SSF56349">
    <property type="entry name" value="DNA breaking-rejoining enzymes"/>
    <property type="match status" value="1"/>
</dbReference>
<keyword evidence="1" id="KW-0233">DNA recombination</keyword>
<protein>
    <submittedName>
        <fullName evidence="3">Tyrosine-type recombinase/integrase</fullName>
    </submittedName>
</protein>